<organism evidence="3 4">
    <name type="scientific">Kaistia geumhonensis</name>
    <dbReference type="NCBI Taxonomy" id="410839"/>
    <lineage>
        <taxon>Bacteria</taxon>
        <taxon>Pseudomonadati</taxon>
        <taxon>Pseudomonadota</taxon>
        <taxon>Alphaproteobacteria</taxon>
        <taxon>Hyphomicrobiales</taxon>
        <taxon>Kaistiaceae</taxon>
        <taxon>Kaistia</taxon>
    </lineage>
</organism>
<dbReference type="Pfam" id="PF04542">
    <property type="entry name" value="Sigma70_r2"/>
    <property type="match status" value="1"/>
</dbReference>
<evidence type="ECO:0000259" key="2">
    <source>
        <dbReference type="Pfam" id="PF20239"/>
    </source>
</evidence>
<feature type="domain" description="DUF6596" evidence="2">
    <location>
        <begin position="176"/>
        <end position="278"/>
    </location>
</feature>
<accession>A0ABU0M447</accession>
<dbReference type="EMBL" id="JAUSWJ010000001">
    <property type="protein sequence ID" value="MDQ0515610.1"/>
    <property type="molecule type" value="Genomic_DNA"/>
</dbReference>
<dbReference type="SUPFAM" id="SSF88946">
    <property type="entry name" value="Sigma2 domain of RNA polymerase sigma factors"/>
    <property type="match status" value="1"/>
</dbReference>
<sequence length="407" mass="43481">MRPVEQAVRESFGRLVAILASRGRDLAAAEDALADAVLAALERWPADGVPDRPEAWLVAVARRRLADRFRRSKTDAALEGSLAILAELSIDEPADGAAFPDERLRLLFVCAHPAIEETIRAPLMLQTVLGLDAARIAAAFLVPASTMGQRLVRAKAKIRDAGVPFAIPEASELPERVQSVLEAIYAAFGSGWDDIAIDGPDRAGSLAEEAIWLGRVLTRLMPDEPEALGLLALMLHSEARRSARRDASGRYVPFSEQETSLWQAAMIAEAEATLRRAAAMHRPGRFQLEAAIQSAQVGARLTGSPGPDVIALLHEALWARAPRIGVAVARAVAVADATGAEAGLALLEELPGDHVAGYQPYHAARADLLARAGRAEEAFAAFSTAIALTGDGAVRDHLADRQRRLLS</sequence>
<dbReference type="SUPFAM" id="SSF88659">
    <property type="entry name" value="Sigma3 and sigma4 domains of RNA polymerase sigma factors"/>
    <property type="match status" value="1"/>
</dbReference>
<dbReference type="InterPro" id="IPR007627">
    <property type="entry name" value="RNA_pol_sigma70_r2"/>
</dbReference>
<dbReference type="RefSeq" id="WP_266280786.1">
    <property type="nucleotide sequence ID" value="NZ_JAPKNF010000001.1"/>
</dbReference>
<dbReference type="PANTHER" id="PTHR47756">
    <property type="entry name" value="BLL6612 PROTEIN-RELATED"/>
    <property type="match status" value="1"/>
</dbReference>
<feature type="domain" description="RNA polymerase sigma-70 region 2" evidence="1">
    <location>
        <begin position="13"/>
        <end position="73"/>
    </location>
</feature>
<dbReference type="Gene3D" id="1.10.1740.10">
    <property type="match status" value="1"/>
</dbReference>
<dbReference type="PANTHER" id="PTHR47756:SF2">
    <property type="entry name" value="BLL6612 PROTEIN"/>
    <property type="match status" value="1"/>
</dbReference>
<evidence type="ECO:0000313" key="3">
    <source>
        <dbReference type="EMBL" id="MDQ0515610.1"/>
    </source>
</evidence>
<dbReference type="InterPro" id="IPR013325">
    <property type="entry name" value="RNA_pol_sigma_r2"/>
</dbReference>
<comment type="caution">
    <text evidence="3">The sequence shown here is derived from an EMBL/GenBank/DDBJ whole genome shotgun (WGS) entry which is preliminary data.</text>
</comment>
<dbReference type="Pfam" id="PF20239">
    <property type="entry name" value="DUF6596"/>
    <property type="match status" value="1"/>
</dbReference>
<dbReference type="InterPro" id="IPR013324">
    <property type="entry name" value="RNA_pol_sigma_r3/r4-like"/>
</dbReference>
<dbReference type="InterPro" id="IPR046531">
    <property type="entry name" value="DUF6596"/>
</dbReference>
<proteinExistence type="predicted"/>
<name>A0ABU0M447_9HYPH</name>
<dbReference type="Proteomes" id="UP001223743">
    <property type="component" value="Unassembled WGS sequence"/>
</dbReference>
<gene>
    <name evidence="3" type="ORF">QO015_001223</name>
</gene>
<protein>
    <submittedName>
        <fullName evidence="3">RNA polymerase sigma-70 factor (ECF subfamily)</fullName>
    </submittedName>
</protein>
<evidence type="ECO:0000259" key="1">
    <source>
        <dbReference type="Pfam" id="PF04542"/>
    </source>
</evidence>
<reference evidence="3 4" key="1">
    <citation type="submission" date="2023-07" db="EMBL/GenBank/DDBJ databases">
        <title>Genomic Encyclopedia of Type Strains, Phase IV (KMG-IV): sequencing the most valuable type-strain genomes for metagenomic binning, comparative biology and taxonomic classification.</title>
        <authorList>
            <person name="Goeker M."/>
        </authorList>
    </citation>
    <scope>NUCLEOTIDE SEQUENCE [LARGE SCALE GENOMIC DNA]</scope>
    <source>
        <strain evidence="3 4">B1-1</strain>
    </source>
</reference>
<evidence type="ECO:0000313" key="4">
    <source>
        <dbReference type="Proteomes" id="UP001223743"/>
    </source>
</evidence>
<keyword evidence="4" id="KW-1185">Reference proteome</keyword>